<dbReference type="PANTHER" id="PTHR46007:SF8">
    <property type="entry name" value="C2H2-TYPE DOMAIN-CONTAINING PROTEIN"/>
    <property type="match status" value="1"/>
</dbReference>
<dbReference type="GO" id="GO:0003713">
    <property type="term" value="F:transcription coactivator activity"/>
    <property type="evidence" value="ECO:0007669"/>
    <property type="project" value="TreeGrafter"/>
</dbReference>
<sequence length="471" mass="52483">MVAIGKLSMDQQHPTVDTFASVVTWNRHLERISLKKHKRSLSETFSRRFKKLTQESSSKTIQDEDDADDADNDDNDEDDEEEEDDDNDDDDDDGVEDAYQYFHNSNTHVETDNENAHNHQLVLDLYNNEINMHYTNPQFYNTQQSQPQQQQQQQQQQPLFPILSKPDTDPVCSSTFWSREEKNMPMNEKVQKWLRNVYLPGTLVERMDPISRTVRRRVVNPYPGTSDETASESSSDEAREQRKSRLITRQTIRTYRNERPRQQLLNQQLQQQQQQQQGASGGTLDASGVMWSGSGGGSASGNGSGFGARAKRHIRTKAYALACKVIKPPELQTGSSSSAVPPETSFAPDATRYNNNIIGSSNHWPGMSTLNYALGVDGGDVGDSSFLNTSYIAPAPTIVMNSCENNKINEDMNNASDGIMMPLAAQPPGNLPTAKSGGGSSAYCLPKLKASSTFYSSELGTHARRQFEAAP</sequence>
<keyword evidence="3" id="KW-1185">Reference proteome</keyword>
<evidence type="ECO:0000256" key="1">
    <source>
        <dbReference type="SAM" id="MobiDB-lite"/>
    </source>
</evidence>
<dbReference type="GO" id="GO:0045944">
    <property type="term" value="P:positive regulation of transcription by RNA polymerase II"/>
    <property type="evidence" value="ECO:0007669"/>
    <property type="project" value="TreeGrafter"/>
</dbReference>
<evidence type="ECO:0000313" key="2">
    <source>
        <dbReference type="EMBL" id="VVT44639.1"/>
    </source>
</evidence>
<dbReference type="AlphaFoldDB" id="A0A5E8B0T0"/>
<dbReference type="EMBL" id="CABVLU010000001">
    <property type="protein sequence ID" value="VVT44639.1"/>
    <property type="molecule type" value="Genomic_DNA"/>
</dbReference>
<name>A0A5E8B0T0_9ASCO</name>
<dbReference type="PANTHER" id="PTHR46007">
    <property type="entry name" value="MEDIATOR OF RNA POLYMERASE II TRANSCRIPTION SUBUNIT 12"/>
    <property type="match status" value="1"/>
</dbReference>
<feature type="compositionally biased region" description="Low complexity" evidence="1">
    <location>
        <begin position="143"/>
        <end position="158"/>
    </location>
</feature>
<dbReference type="GeneID" id="43579307"/>
<feature type="compositionally biased region" description="Acidic residues" evidence="1">
    <location>
        <begin position="63"/>
        <end position="96"/>
    </location>
</feature>
<protein>
    <submittedName>
        <fullName evidence="2">Uncharacterized protein</fullName>
    </submittedName>
</protein>
<proteinExistence type="predicted"/>
<organism evidence="2 3">
    <name type="scientific">Magnusiomyces paraingens</name>
    <dbReference type="NCBI Taxonomy" id="2606893"/>
    <lineage>
        <taxon>Eukaryota</taxon>
        <taxon>Fungi</taxon>
        <taxon>Dikarya</taxon>
        <taxon>Ascomycota</taxon>
        <taxon>Saccharomycotina</taxon>
        <taxon>Dipodascomycetes</taxon>
        <taxon>Dipodascales</taxon>
        <taxon>Dipodascaceae</taxon>
        <taxon>Magnusiomyces</taxon>
    </lineage>
</organism>
<evidence type="ECO:0000313" key="3">
    <source>
        <dbReference type="Proteomes" id="UP000398389"/>
    </source>
</evidence>
<dbReference type="RefSeq" id="XP_031851098.1">
    <property type="nucleotide sequence ID" value="XM_031995207.1"/>
</dbReference>
<accession>A0A5E8B0T0</accession>
<reference evidence="2 3" key="1">
    <citation type="submission" date="2019-09" db="EMBL/GenBank/DDBJ databases">
        <authorList>
            <person name="Brejova B."/>
        </authorList>
    </citation>
    <scope>NUCLEOTIDE SEQUENCE [LARGE SCALE GENOMIC DNA]</scope>
</reference>
<feature type="region of interest" description="Disordered" evidence="1">
    <location>
        <begin position="217"/>
        <end position="307"/>
    </location>
</feature>
<feature type="region of interest" description="Disordered" evidence="1">
    <location>
        <begin position="141"/>
        <end position="170"/>
    </location>
</feature>
<dbReference type="InterPro" id="IPR051647">
    <property type="entry name" value="Mediator_comp_sub12"/>
</dbReference>
<dbReference type="Proteomes" id="UP000398389">
    <property type="component" value="Unassembled WGS sequence"/>
</dbReference>
<gene>
    <name evidence="2" type="ORF">SAPINGB_P000483</name>
</gene>
<feature type="compositionally biased region" description="Low complexity" evidence="1">
    <location>
        <begin position="262"/>
        <end position="277"/>
    </location>
</feature>
<feature type="compositionally biased region" description="Gly residues" evidence="1">
    <location>
        <begin position="293"/>
        <end position="306"/>
    </location>
</feature>
<feature type="region of interest" description="Disordered" evidence="1">
    <location>
        <begin position="49"/>
        <end position="97"/>
    </location>
</feature>
<dbReference type="GO" id="GO:0016592">
    <property type="term" value="C:mediator complex"/>
    <property type="evidence" value="ECO:0007669"/>
    <property type="project" value="TreeGrafter"/>
</dbReference>